<gene>
    <name evidence="1" type="ORF">FHS49_003006</name>
</gene>
<evidence type="ECO:0008006" key="3">
    <source>
        <dbReference type="Google" id="ProtNLM"/>
    </source>
</evidence>
<dbReference type="RefSeq" id="WP_184020005.1">
    <property type="nucleotide sequence ID" value="NZ_JACIJC010000005.1"/>
</dbReference>
<dbReference type="EMBL" id="JACIJC010000005">
    <property type="protein sequence ID" value="MBB5686978.1"/>
    <property type="molecule type" value="Genomic_DNA"/>
</dbReference>
<evidence type="ECO:0000313" key="2">
    <source>
        <dbReference type="Proteomes" id="UP000549617"/>
    </source>
</evidence>
<organism evidence="1 2">
    <name type="scientific">Sphingobium boeckii</name>
    <dbReference type="NCBI Taxonomy" id="1082345"/>
    <lineage>
        <taxon>Bacteria</taxon>
        <taxon>Pseudomonadati</taxon>
        <taxon>Pseudomonadota</taxon>
        <taxon>Alphaproteobacteria</taxon>
        <taxon>Sphingomonadales</taxon>
        <taxon>Sphingomonadaceae</taxon>
        <taxon>Sphingobium</taxon>
    </lineage>
</organism>
<comment type="caution">
    <text evidence="1">The sequence shown here is derived from an EMBL/GenBank/DDBJ whole genome shotgun (WGS) entry which is preliminary data.</text>
</comment>
<proteinExistence type="predicted"/>
<sequence length="155" mass="16533">MIVFDLKCGNAHVFEVWFGSSEDYEAQRARGLVNCPYCGDGIIEKAAMAPRVSAKGNTTAAPSQSLPVAMPDQTPAPAEMKAMLGALARMQSEMLSKSQWVGRKFADKARAMHLGETDHSPIHGEVSIGDAKALQEEGVPVAALPFPVVPPEAQN</sequence>
<dbReference type="PIRSF" id="PIRSF032131">
    <property type="entry name" value="UCP032131"/>
    <property type="match status" value="1"/>
</dbReference>
<keyword evidence="2" id="KW-1185">Reference proteome</keyword>
<accession>A0A7W9AJR6</accession>
<dbReference type="Pfam" id="PF06676">
    <property type="entry name" value="DUF1178"/>
    <property type="match status" value="1"/>
</dbReference>
<protein>
    <recommendedName>
        <fullName evidence="3">DUF1178 family protein</fullName>
    </recommendedName>
</protein>
<dbReference type="Proteomes" id="UP000549617">
    <property type="component" value="Unassembled WGS sequence"/>
</dbReference>
<name>A0A7W9AJR6_9SPHN</name>
<dbReference type="AlphaFoldDB" id="A0A7W9AJR6"/>
<dbReference type="InterPro" id="IPR009562">
    <property type="entry name" value="DUF1178"/>
</dbReference>
<reference evidence="1 2" key="1">
    <citation type="submission" date="2020-08" db="EMBL/GenBank/DDBJ databases">
        <title>Genomic Encyclopedia of Type Strains, Phase IV (KMG-IV): sequencing the most valuable type-strain genomes for metagenomic binning, comparative biology and taxonomic classification.</title>
        <authorList>
            <person name="Goeker M."/>
        </authorList>
    </citation>
    <scope>NUCLEOTIDE SEQUENCE [LARGE SCALE GENOMIC DNA]</scope>
    <source>
        <strain evidence="1 2">DSM 25079</strain>
    </source>
</reference>
<evidence type="ECO:0000313" key="1">
    <source>
        <dbReference type="EMBL" id="MBB5686978.1"/>
    </source>
</evidence>